<dbReference type="AlphaFoldDB" id="A0A9W4XC67"/>
<dbReference type="InterPro" id="IPR036291">
    <property type="entry name" value="NAD(P)-bd_dom_sf"/>
</dbReference>
<keyword evidence="5" id="KW-1185">Reference proteome</keyword>
<evidence type="ECO:0000313" key="4">
    <source>
        <dbReference type="EMBL" id="CAI5760203.1"/>
    </source>
</evidence>
<gene>
    <name evidence="4" type="ORF">CANVERA_P4713</name>
</gene>
<comment type="caution">
    <text evidence="4">The sequence shown here is derived from an EMBL/GenBank/DDBJ whole genome shotgun (WGS) entry which is preliminary data.</text>
</comment>
<keyword evidence="1" id="KW-0560">Oxidoreductase</keyword>
<dbReference type="EMBL" id="CANTUO010000006">
    <property type="protein sequence ID" value="CAI5760203.1"/>
    <property type="molecule type" value="Genomic_DNA"/>
</dbReference>
<dbReference type="GO" id="GO:0016616">
    <property type="term" value="F:oxidoreductase activity, acting on the CH-OH group of donors, NAD or NADP as acceptor"/>
    <property type="evidence" value="ECO:0007669"/>
    <property type="project" value="TreeGrafter"/>
</dbReference>
<dbReference type="PANTHER" id="PTHR10366:SF564">
    <property type="entry name" value="STEROL-4-ALPHA-CARBOXYLATE 3-DEHYDROGENASE, DECARBOXYLATING"/>
    <property type="match status" value="1"/>
</dbReference>
<dbReference type="Gene3D" id="3.40.50.720">
    <property type="entry name" value="NAD(P)-binding Rossmann-like Domain"/>
    <property type="match status" value="1"/>
</dbReference>
<accession>A0A9W4XC67</accession>
<evidence type="ECO:0000313" key="5">
    <source>
        <dbReference type="Proteomes" id="UP001152885"/>
    </source>
</evidence>
<name>A0A9W4XC67_9ASCO</name>
<dbReference type="Pfam" id="PF01370">
    <property type="entry name" value="Epimerase"/>
    <property type="match status" value="1"/>
</dbReference>
<evidence type="ECO:0000256" key="2">
    <source>
        <dbReference type="ARBA" id="ARBA00023445"/>
    </source>
</evidence>
<dbReference type="InterPro" id="IPR050425">
    <property type="entry name" value="NAD(P)_dehydrat-like"/>
</dbReference>
<dbReference type="PANTHER" id="PTHR10366">
    <property type="entry name" value="NAD DEPENDENT EPIMERASE/DEHYDRATASE"/>
    <property type="match status" value="1"/>
</dbReference>
<proteinExistence type="inferred from homology"/>
<protein>
    <recommendedName>
        <fullName evidence="3">NAD-dependent epimerase/dehydratase domain-containing protein</fullName>
    </recommendedName>
</protein>
<dbReference type="SUPFAM" id="SSF51735">
    <property type="entry name" value="NAD(P)-binding Rossmann-fold domains"/>
    <property type="match status" value="1"/>
</dbReference>
<dbReference type="InterPro" id="IPR001509">
    <property type="entry name" value="Epimerase_deHydtase"/>
</dbReference>
<dbReference type="OrthoDB" id="2735536at2759"/>
<comment type="similarity">
    <text evidence="2">Belongs to the NAD(P)-dependent epimerase/dehydratase family. Dihydroflavonol-4-reductase subfamily.</text>
</comment>
<feature type="domain" description="NAD-dependent epimerase/dehydratase" evidence="3">
    <location>
        <begin position="5"/>
        <end position="248"/>
    </location>
</feature>
<reference evidence="4" key="1">
    <citation type="submission" date="2022-12" db="EMBL/GenBank/DDBJ databases">
        <authorList>
            <person name="Brejova B."/>
        </authorList>
    </citation>
    <scope>NUCLEOTIDE SEQUENCE</scope>
</reference>
<evidence type="ECO:0000256" key="1">
    <source>
        <dbReference type="ARBA" id="ARBA00023002"/>
    </source>
</evidence>
<organism evidence="4 5">
    <name type="scientific">Candida verbasci</name>
    <dbReference type="NCBI Taxonomy" id="1227364"/>
    <lineage>
        <taxon>Eukaryota</taxon>
        <taxon>Fungi</taxon>
        <taxon>Dikarya</taxon>
        <taxon>Ascomycota</taxon>
        <taxon>Saccharomycotina</taxon>
        <taxon>Pichiomycetes</taxon>
        <taxon>Debaryomycetaceae</taxon>
        <taxon>Candida/Lodderomyces clade</taxon>
        <taxon>Candida</taxon>
    </lineage>
</organism>
<dbReference type="Proteomes" id="UP001152885">
    <property type="component" value="Unassembled WGS sequence"/>
</dbReference>
<sequence length="325" mass="35768">MSNSIFITGGSGYIGQHIIDQLINDGNKVIAIVRSETSGKKLQSLFSSSLTTEIIPDLLASYSLKSLFEKYPNVTTFINTAAIINFTSQDLEYEVINPNINLIKNILTQIKTSNINKVILTSSSAAMVGPDKAFGISGDYSDSDWSPLNFEMGKINANMAYFASKKFTEEEAWKIAKDAKFDLISICPALVLGPKFDANEEGTPSTTSIIAEILKLNKDDSIPEFAAGAVDVRDVAKIHSLAIKDGDFKGNRVLLEVGKAINQNMINVIKANFKELKDKLPDCESVPENYIGKPNDEKSKKIYKIQLRSIDESVKDLVSQLIEKK</sequence>
<evidence type="ECO:0000259" key="3">
    <source>
        <dbReference type="Pfam" id="PF01370"/>
    </source>
</evidence>